<accession>A0A0K9NXC1</accession>
<organism evidence="1 2">
    <name type="scientific">Zostera marina</name>
    <name type="common">Eelgrass</name>
    <dbReference type="NCBI Taxonomy" id="29655"/>
    <lineage>
        <taxon>Eukaryota</taxon>
        <taxon>Viridiplantae</taxon>
        <taxon>Streptophyta</taxon>
        <taxon>Embryophyta</taxon>
        <taxon>Tracheophyta</taxon>
        <taxon>Spermatophyta</taxon>
        <taxon>Magnoliopsida</taxon>
        <taxon>Liliopsida</taxon>
        <taxon>Zosteraceae</taxon>
        <taxon>Zostera</taxon>
    </lineage>
</organism>
<keyword evidence="2" id="KW-1185">Reference proteome</keyword>
<dbReference type="EMBL" id="LFYR01001504">
    <property type="protein sequence ID" value="KMZ61328.1"/>
    <property type="molecule type" value="Genomic_DNA"/>
</dbReference>
<reference evidence="2" key="1">
    <citation type="journal article" date="2016" name="Nature">
        <title>The genome of the seagrass Zostera marina reveals angiosperm adaptation to the sea.</title>
        <authorList>
            <person name="Olsen J.L."/>
            <person name="Rouze P."/>
            <person name="Verhelst B."/>
            <person name="Lin Y.-C."/>
            <person name="Bayer T."/>
            <person name="Collen J."/>
            <person name="Dattolo E."/>
            <person name="De Paoli E."/>
            <person name="Dittami S."/>
            <person name="Maumus F."/>
            <person name="Michel G."/>
            <person name="Kersting A."/>
            <person name="Lauritano C."/>
            <person name="Lohaus R."/>
            <person name="Toepel M."/>
            <person name="Tonon T."/>
            <person name="Vanneste K."/>
            <person name="Amirebrahimi M."/>
            <person name="Brakel J."/>
            <person name="Bostroem C."/>
            <person name="Chovatia M."/>
            <person name="Grimwood J."/>
            <person name="Jenkins J.W."/>
            <person name="Jueterbock A."/>
            <person name="Mraz A."/>
            <person name="Stam W.T."/>
            <person name="Tice H."/>
            <person name="Bornberg-Bauer E."/>
            <person name="Green P.J."/>
            <person name="Pearson G.A."/>
            <person name="Procaccini G."/>
            <person name="Duarte C.M."/>
            <person name="Schmutz J."/>
            <person name="Reusch T.B.H."/>
            <person name="Van de Peer Y."/>
        </authorList>
    </citation>
    <scope>NUCLEOTIDE SEQUENCE [LARGE SCALE GENOMIC DNA]</scope>
    <source>
        <strain evidence="2">cv. Finnish</strain>
    </source>
</reference>
<protein>
    <submittedName>
        <fullName evidence="1">Uncharacterized protein</fullName>
    </submittedName>
</protein>
<name>A0A0K9NXC1_ZOSMR</name>
<dbReference type="AlphaFoldDB" id="A0A0K9NXC1"/>
<dbReference type="Proteomes" id="UP000036987">
    <property type="component" value="Unassembled WGS sequence"/>
</dbReference>
<gene>
    <name evidence="1" type="ORF">ZOSMA_537G00020</name>
</gene>
<evidence type="ECO:0000313" key="2">
    <source>
        <dbReference type="Proteomes" id="UP000036987"/>
    </source>
</evidence>
<evidence type="ECO:0000313" key="1">
    <source>
        <dbReference type="EMBL" id="KMZ61328.1"/>
    </source>
</evidence>
<proteinExistence type="predicted"/>
<comment type="caution">
    <text evidence="1">The sequence shown here is derived from an EMBL/GenBank/DDBJ whole genome shotgun (WGS) entry which is preliminary data.</text>
</comment>
<sequence>MYICFDVWLYKHTMIAKQDEVYVEFEPYFKKWGGDVVVLRTSLTDLRPSEVFSNDIPLKKRMSLARDMEAQSSEEYNNTWMLWMMDQILAQDLIQVILMMRRKRK</sequence>